<evidence type="ECO:0000313" key="4">
    <source>
        <dbReference type="Proteomes" id="UP000244223"/>
    </source>
</evidence>
<dbReference type="OrthoDB" id="9803333at2"/>
<reference evidence="3 4" key="1">
    <citation type="submission" date="2018-04" db="EMBL/GenBank/DDBJ databases">
        <title>Genomic Encyclopedia of Archaeal and Bacterial Type Strains, Phase II (KMG-II): from individual species to whole genera.</title>
        <authorList>
            <person name="Goeker M."/>
        </authorList>
    </citation>
    <scope>NUCLEOTIDE SEQUENCE [LARGE SCALE GENOMIC DNA]</scope>
    <source>
        <strain evidence="3 4">DSM 5822</strain>
    </source>
</reference>
<gene>
    <name evidence="3" type="ORF">C8N29_10946</name>
</gene>
<dbReference type="PRINTS" id="PR00081">
    <property type="entry name" value="GDHRDH"/>
</dbReference>
<dbReference type="InterPro" id="IPR002347">
    <property type="entry name" value="SDR_fam"/>
</dbReference>
<accession>A0A2T5IYH9</accession>
<dbReference type="NCBIfam" id="NF006598">
    <property type="entry name" value="PRK09135.1"/>
    <property type="match status" value="1"/>
</dbReference>
<dbReference type="PROSITE" id="PS00061">
    <property type="entry name" value="ADH_SHORT"/>
    <property type="match status" value="1"/>
</dbReference>
<dbReference type="PRINTS" id="PR00080">
    <property type="entry name" value="SDRFAMILY"/>
</dbReference>
<protein>
    <submittedName>
        <fullName evidence="3">Pteridine reductase</fullName>
    </submittedName>
</protein>
<keyword evidence="4" id="KW-1185">Reference proteome</keyword>
<dbReference type="SUPFAM" id="SSF51735">
    <property type="entry name" value="NAD(P)-binding Rossmann-fold domains"/>
    <property type="match status" value="1"/>
</dbReference>
<dbReference type="EMBL" id="QAON01000009">
    <property type="protein sequence ID" value="PTQ89025.1"/>
    <property type="molecule type" value="Genomic_DNA"/>
</dbReference>
<organism evidence="3 4">
    <name type="scientific">Agitococcus lubricus</name>
    <dbReference type="NCBI Taxonomy" id="1077255"/>
    <lineage>
        <taxon>Bacteria</taxon>
        <taxon>Pseudomonadati</taxon>
        <taxon>Pseudomonadota</taxon>
        <taxon>Gammaproteobacteria</taxon>
        <taxon>Moraxellales</taxon>
        <taxon>Moraxellaceae</taxon>
        <taxon>Agitococcus</taxon>
    </lineage>
</organism>
<dbReference type="Gene3D" id="3.40.50.720">
    <property type="entry name" value="NAD(P)-binding Rossmann-like Domain"/>
    <property type="match status" value="1"/>
</dbReference>
<dbReference type="RefSeq" id="WP_107865940.1">
    <property type="nucleotide sequence ID" value="NZ_QAON01000009.1"/>
</dbReference>
<dbReference type="InterPro" id="IPR020904">
    <property type="entry name" value="Sc_DH/Rdtase_CS"/>
</dbReference>
<comment type="similarity">
    <text evidence="1">Belongs to the short-chain dehydrogenases/reductases (SDR) family.</text>
</comment>
<keyword evidence="2" id="KW-0560">Oxidoreductase</keyword>
<evidence type="ECO:0000256" key="2">
    <source>
        <dbReference type="ARBA" id="ARBA00023002"/>
    </source>
</evidence>
<dbReference type="FunFam" id="3.40.50.720:FF:000084">
    <property type="entry name" value="Short-chain dehydrogenase reductase"/>
    <property type="match status" value="1"/>
</dbReference>
<evidence type="ECO:0000313" key="3">
    <source>
        <dbReference type="EMBL" id="PTQ89025.1"/>
    </source>
</evidence>
<sequence>MQHTLDNKVVFITGSSQRVGAATARLLHERGWRVIIHYRHSELAAHALVDTLNQVRPTSAAALHADLDAVHLFSQLAEQAYAIFGRIDALVNNASTFYATPIAEANIQQWDDLFSSNARAPFFLSQALRPYLQQQDGCIVNIVDIHAERPFRDYSIYCMAKAALQMMTYALAKELAPFIRVNGVAPGAILWPAADTVSAINESQQQEILSSVPLARSGSPSDIARTVAFLLDDAPYITGQIIAVDGGRRHTLGKE</sequence>
<dbReference type="AlphaFoldDB" id="A0A2T5IYH9"/>
<proteinExistence type="inferred from homology"/>
<name>A0A2T5IYH9_9GAMM</name>
<dbReference type="GO" id="GO:0016491">
    <property type="term" value="F:oxidoreductase activity"/>
    <property type="evidence" value="ECO:0007669"/>
    <property type="project" value="UniProtKB-KW"/>
</dbReference>
<comment type="caution">
    <text evidence="3">The sequence shown here is derived from an EMBL/GenBank/DDBJ whole genome shotgun (WGS) entry which is preliminary data.</text>
</comment>
<dbReference type="PANTHER" id="PTHR43639:SF1">
    <property type="entry name" value="SHORT-CHAIN DEHYDROGENASE_REDUCTASE FAMILY PROTEIN"/>
    <property type="match status" value="1"/>
</dbReference>
<dbReference type="PANTHER" id="PTHR43639">
    <property type="entry name" value="OXIDOREDUCTASE, SHORT-CHAIN DEHYDROGENASE/REDUCTASE FAMILY (AFU_ORTHOLOGUE AFUA_5G02870)"/>
    <property type="match status" value="1"/>
</dbReference>
<dbReference type="Pfam" id="PF13561">
    <property type="entry name" value="adh_short_C2"/>
    <property type="match status" value="1"/>
</dbReference>
<dbReference type="InterPro" id="IPR036291">
    <property type="entry name" value="NAD(P)-bd_dom_sf"/>
</dbReference>
<evidence type="ECO:0000256" key="1">
    <source>
        <dbReference type="ARBA" id="ARBA00006484"/>
    </source>
</evidence>
<dbReference type="Proteomes" id="UP000244223">
    <property type="component" value="Unassembled WGS sequence"/>
</dbReference>